<evidence type="ECO:0000313" key="1">
    <source>
        <dbReference type="EMBL" id="SUB33642.1"/>
    </source>
</evidence>
<gene>
    <name evidence="1" type="ORF">NCTC10699_01269</name>
</gene>
<dbReference type="Proteomes" id="UP000254280">
    <property type="component" value="Unassembled WGS sequence"/>
</dbReference>
<evidence type="ECO:0000313" key="2">
    <source>
        <dbReference type="Proteomes" id="UP000254280"/>
    </source>
</evidence>
<protein>
    <submittedName>
        <fullName evidence="1">Uncharacterized protein</fullName>
    </submittedName>
</protein>
<organism evidence="1 2">
    <name type="scientific">[Pasteurella] mairii</name>
    <dbReference type="NCBI Taxonomy" id="757"/>
    <lineage>
        <taxon>Bacteria</taxon>
        <taxon>Pseudomonadati</taxon>
        <taxon>Pseudomonadota</taxon>
        <taxon>Gammaproteobacteria</taxon>
        <taxon>Pasteurellales</taxon>
        <taxon>Pasteurellaceae</taxon>
    </lineage>
</organism>
<keyword evidence="2" id="KW-1185">Reference proteome</keyword>
<accession>A0A379B575</accession>
<reference evidence="1 2" key="1">
    <citation type="submission" date="2018-06" db="EMBL/GenBank/DDBJ databases">
        <authorList>
            <consortium name="Pathogen Informatics"/>
            <person name="Doyle S."/>
        </authorList>
    </citation>
    <scope>NUCLEOTIDE SEQUENCE [LARGE SCALE GENOMIC DNA]</scope>
    <source>
        <strain evidence="1 2">NCTC10699</strain>
    </source>
</reference>
<dbReference type="EMBL" id="UGSS01000002">
    <property type="protein sequence ID" value="SUB33642.1"/>
    <property type="molecule type" value="Genomic_DNA"/>
</dbReference>
<dbReference type="AlphaFoldDB" id="A0A379B575"/>
<proteinExistence type="predicted"/>
<name>A0A379B575_9PAST</name>
<sequence length="71" mass="8301">MQGDLPIDIKFTNRAKYYQWFDDFHKNQQDIDSLVELVSEYKLSELARQEPQCGSTICNLTQFVWGISGKI</sequence>